<evidence type="ECO:0000256" key="3">
    <source>
        <dbReference type="ARBA" id="ARBA00022448"/>
    </source>
</evidence>
<comment type="similarity">
    <text evidence="2 8">Belongs to the purine-cytosine permease (2.A.39) family.</text>
</comment>
<feature type="transmembrane region" description="Helical" evidence="10">
    <location>
        <begin position="284"/>
        <end position="305"/>
    </location>
</feature>
<evidence type="ECO:0000256" key="7">
    <source>
        <dbReference type="ARBA" id="ARBA00023136"/>
    </source>
</evidence>
<sequence>MDPEKGTPTQDVKAIDARSDGTQLSTQEGTTQSRHVLGQWFLSLAHSKLAETRGIERVEDDEKLPPQPRRYTQMLFLWISANLTANNVALGFLGPATFRLSFTDAALCSIFGVLVGSLTTGYIATFGPVSGCRTMILARYTMGWWPSRICVLLNLVIMLGYGMIDTVVGGQMLSYIAGGDISVVAGILVIAVLCWVVTEFGSPLFHIYERWAFVPQVAVLLVLAGVAGPYFDVKSPTMGNRSTRIADRLSMFSLCLSATSGWAPAGADYYVYFNAKTPKWSSFFFTWLGEALGNIFAILMGSGIASGGFTRESSWAEAHEVSPGALLVAGFDDLGAFGTFCAVILMLGVAANNVPGTYSSGLSFQCLGSYAARVPRMVWNSFAVIVYTICACLGKNHLYEIFEDFLALMGYWCCIWVCITIEEQVIFRKGKYNWDEWNDRTKLPVGLAALVAFAVGWVGAVVGMDQVYFVGPIAKVIGDGGADVGLYIGCPLAALTFPPLRWLELRYIGR</sequence>
<feature type="transmembrane region" description="Helical" evidence="10">
    <location>
        <begin position="443"/>
        <end position="464"/>
    </location>
</feature>
<keyword evidence="7 8" id="KW-0472">Membrane</keyword>
<dbReference type="FunFam" id="1.10.4160.10:FF:000002">
    <property type="entry name" value="Purine-cytosine permease fcyB"/>
    <property type="match status" value="1"/>
</dbReference>
<gene>
    <name evidence="11" type="ORF">EJ03DRAFT_311030</name>
</gene>
<keyword evidence="4" id="KW-0597">Phosphoprotein</keyword>
<protein>
    <submittedName>
        <fullName evidence="11">Putative vitamin B6 transporter</fullName>
    </submittedName>
</protein>
<dbReference type="GO" id="GO:0005886">
    <property type="term" value="C:plasma membrane"/>
    <property type="evidence" value="ECO:0007669"/>
    <property type="project" value="TreeGrafter"/>
</dbReference>
<evidence type="ECO:0000256" key="6">
    <source>
        <dbReference type="ARBA" id="ARBA00022989"/>
    </source>
</evidence>
<evidence type="ECO:0000256" key="4">
    <source>
        <dbReference type="ARBA" id="ARBA00022553"/>
    </source>
</evidence>
<feature type="transmembrane region" description="Helical" evidence="10">
    <location>
        <begin position="405"/>
        <end position="422"/>
    </location>
</feature>
<feature type="transmembrane region" description="Helical" evidence="10">
    <location>
        <begin position="484"/>
        <end position="503"/>
    </location>
</feature>
<dbReference type="InterPro" id="IPR001248">
    <property type="entry name" value="Pur-cyt_permease"/>
</dbReference>
<keyword evidence="5 10" id="KW-0812">Transmembrane</keyword>
<dbReference type="GO" id="GO:0022857">
    <property type="term" value="F:transmembrane transporter activity"/>
    <property type="evidence" value="ECO:0007669"/>
    <property type="project" value="InterPro"/>
</dbReference>
<evidence type="ECO:0000256" key="2">
    <source>
        <dbReference type="ARBA" id="ARBA00008974"/>
    </source>
</evidence>
<dbReference type="PIRSF" id="PIRSF002744">
    <property type="entry name" value="Pur-cyt_permease"/>
    <property type="match status" value="1"/>
</dbReference>
<accession>A0A6G1LBT7</accession>
<dbReference type="Proteomes" id="UP000799436">
    <property type="component" value="Unassembled WGS sequence"/>
</dbReference>
<name>A0A6G1LBT7_9PEZI</name>
<evidence type="ECO:0000256" key="5">
    <source>
        <dbReference type="ARBA" id="ARBA00022692"/>
    </source>
</evidence>
<evidence type="ECO:0000256" key="1">
    <source>
        <dbReference type="ARBA" id="ARBA00004141"/>
    </source>
</evidence>
<feature type="transmembrane region" description="Helical" evidence="10">
    <location>
        <begin position="145"/>
        <end position="164"/>
    </location>
</feature>
<evidence type="ECO:0000256" key="10">
    <source>
        <dbReference type="SAM" id="Phobius"/>
    </source>
</evidence>
<keyword evidence="6 10" id="KW-1133">Transmembrane helix</keyword>
<feature type="transmembrane region" description="Helical" evidence="10">
    <location>
        <begin position="176"/>
        <end position="198"/>
    </location>
</feature>
<evidence type="ECO:0000313" key="11">
    <source>
        <dbReference type="EMBL" id="KAF2770315.1"/>
    </source>
</evidence>
<feature type="transmembrane region" description="Helical" evidence="10">
    <location>
        <begin position="334"/>
        <end position="356"/>
    </location>
</feature>
<keyword evidence="12" id="KW-1185">Reference proteome</keyword>
<evidence type="ECO:0000313" key="12">
    <source>
        <dbReference type="Proteomes" id="UP000799436"/>
    </source>
</evidence>
<dbReference type="InterPro" id="IPR026030">
    <property type="entry name" value="Pur-cyt_permease_Fcy2/21/22"/>
</dbReference>
<organism evidence="11 12">
    <name type="scientific">Teratosphaeria nubilosa</name>
    <dbReference type="NCBI Taxonomy" id="161662"/>
    <lineage>
        <taxon>Eukaryota</taxon>
        <taxon>Fungi</taxon>
        <taxon>Dikarya</taxon>
        <taxon>Ascomycota</taxon>
        <taxon>Pezizomycotina</taxon>
        <taxon>Dothideomycetes</taxon>
        <taxon>Dothideomycetidae</taxon>
        <taxon>Mycosphaerellales</taxon>
        <taxon>Teratosphaeriaceae</taxon>
        <taxon>Teratosphaeria</taxon>
    </lineage>
</organism>
<reference evidence="11" key="1">
    <citation type="journal article" date="2020" name="Stud. Mycol.">
        <title>101 Dothideomycetes genomes: a test case for predicting lifestyles and emergence of pathogens.</title>
        <authorList>
            <person name="Haridas S."/>
            <person name="Albert R."/>
            <person name="Binder M."/>
            <person name="Bloem J."/>
            <person name="Labutti K."/>
            <person name="Salamov A."/>
            <person name="Andreopoulos B."/>
            <person name="Baker S."/>
            <person name="Barry K."/>
            <person name="Bills G."/>
            <person name="Bluhm B."/>
            <person name="Cannon C."/>
            <person name="Castanera R."/>
            <person name="Culley D."/>
            <person name="Daum C."/>
            <person name="Ezra D."/>
            <person name="Gonzalez J."/>
            <person name="Henrissat B."/>
            <person name="Kuo A."/>
            <person name="Liang C."/>
            <person name="Lipzen A."/>
            <person name="Lutzoni F."/>
            <person name="Magnuson J."/>
            <person name="Mondo S."/>
            <person name="Nolan M."/>
            <person name="Ohm R."/>
            <person name="Pangilinan J."/>
            <person name="Park H.-J."/>
            <person name="Ramirez L."/>
            <person name="Alfaro M."/>
            <person name="Sun H."/>
            <person name="Tritt A."/>
            <person name="Yoshinaga Y."/>
            <person name="Zwiers L.-H."/>
            <person name="Turgeon B."/>
            <person name="Goodwin S."/>
            <person name="Spatafora J."/>
            <person name="Crous P."/>
            <person name="Grigoriev I."/>
        </authorList>
    </citation>
    <scope>NUCLEOTIDE SEQUENCE</scope>
    <source>
        <strain evidence="11">CBS 116005</strain>
    </source>
</reference>
<feature type="region of interest" description="Disordered" evidence="9">
    <location>
        <begin position="1"/>
        <end position="31"/>
    </location>
</feature>
<proteinExistence type="inferred from homology"/>
<feature type="transmembrane region" description="Helical" evidence="10">
    <location>
        <begin position="75"/>
        <end position="94"/>
    </location>
</feature>
<dbReference type="PANTHER" id="PTHR31806:SF8">
    <property type="entry name" value="TRANSPORTER, PUTATIVE (AFU_ORTHOLOGUE AFUA_2G03000)-RELATED"/>
    <property type="match status" value="1"/>
</dbReference>
<feature type="transmembrane region" description="Helical" evidence="10">
    <location>
        <begin position="210"/>
        <end position="231"/>
    </location>
</feature>
<dbReference type="GO" id="GO:0015851">
    <property type="term" value="P:nucleobase transport"/>
    <property type="evidence" value="ECO:0007669"/>
    <property type="project" value="UniProtKB-ARBA"/>
</dbReference>
<feature type="transmembrane region" description="Helical" evidence="10">
    <location>
        <begin position="100"/>
        <end position="124"/>
    </location>
</feature>
<dbReference type="Pfam" id="PF02133">
    <property type="entry name" value="Transp_cyt_pur"/>
    <property type="match status" value="1"/>
</dbReference>
<feature type="transmembrane region" description="Helical" evidence="10">
    <location>
        <begin position="377"/>
        <end position="399"/>
    </location>
</feature>
<dbReference type="OrthoDB" id="5428495at2759"/>
<dbReference type="AlphaFoldDB" id="A0A6G1LBT7"/>
<feature type="compositionally biased region" description="Polar residues" evidence="9">
    <location>
        <begin position="20"/>
        <end position="31"/>
    </location>
</feature>
<dbReference type="PANTHER" id="PTHR31806">
    <property type="entry name" value="PURINE-CYTOSINE PERMEASE FCY2-RELATED"/>
    <property type="match status" value="1"/>
</dbReference>
<dbReference type="GO" id="GO:0000329">
    <property type="term" value="C:fungal-type vacuole membrane"/>
    <property type="evidence" value="ECO:0007669"/>
    <property type="project" value="TreeGrafter"/>
</dbReference>
<comment type="subcellular location">
    <subcellularLocation>
        <location evidence="1">Membrane</location>
        <topology evidence="1">Multi-pass membrane protein</topology>
    </subcellularLocation>
</comment>
<evidence type="ECO:0000256" key="9">
    <source>
        <dbReference type="SAM" id="MobiDB-lite"/>
    </source>
</evidence>
<dbReference type="Gene3D" id="1.10.4160.10">
    <property type="entry name" value="Hydantoin permease"/>
    <property type="match status" value="1"/>
</dbReference>
<evidence type="ECO:0000256" key="8">
    <source>
        <dbReference type="PIRNR" id="PIRNR002744"/>
    </source>
</evidence>
<dbReference type="EMBL" id="ML995827">
    <property type="protein sequence ID" value="KAF2770315.1"/>
    <property type="molecule type" value="Genomic_DNA"/>
</dbReference>
<feature type="transmembrane region" description="Helical" evidence="10">
    <location>
        <begin position="251"/>
        <end position="272"/>
    </location>
</feature>
<keyword evidence="3 8" id="KW-0813">Transport</keyword>